<feature type="region of interest" description="Disordered" evidence="1">
    <location>
        <begin position="29"/>
        <end position="74"/>
    </location>
</feature>
<reference evidence="3 4" key="1">
    <citation type="journal article" date="2010" name="Stand. Genomic Sci.">
        <title>Complete genome sequence of Coraliomargarita akajimensis type strain (04OKA010-24).</title>
        <authorList>
            <person name="Mavromatis K."/>
            <person name="Abt B."/>
            <person name="Brambilla E."/>
            <person name="Lapidus A."/>
            <person name="Copeland A."/>
            <person name="Deshpande S."/>
            <person name="Nolan M."/>
            <person name="Lucas S."/>
            <person name="Tice H."/>
            <person name="Cheng J.F."/>
            <person name="Han C."/>
            <person name="Detter J.C."/>
            <person name="Woyke T."/>
            <person name="Goodwin L."/>
            <person name="Pitluck S."/>
            <person name="Held B."/>
            <person name="Brettin T."/>
            <person name="Tapia R."/>
            <person name="Ivanova N."/>
            <person name="Mikhailova N."/>
            <person name="Pati A."/>
            <person name="Liolios K."/>
            <person name="Chen A."/>
            <person name="Palaniappan K."/>
            <person name="Land M."/>
            <person name="Hauser L."/>
            <person name="Chang Y.J."/>
            <person name="Jeffries C.D."/>
            <person name="Rohde M."/>
            <person name="Goker M."/>
            <person name="Bristow J."/>
            <person name="Eisen J.A."/>
            <person name="Markowitz V."/>
            <person name="Hugenholtz P."/>
            <person name="Klenk H.P."/>
            <person name="Kyrpides N.C."/>
        </authorList>
    </citation>
    <scope>NUCLEOTIDE SEQUENCE [LARGE SCALE GENOMIC DNA]</scope>
    <source>
        <strain evidence="4">DSM 45221 / IAM 15411 / JCM 23193 / KCTC 12865</strain>
    </source>
</reference>
<dbReference type="EMBL" id="CP001998">
    <property type="protein sequence ID" value="ADE55598.1"/>
    <property type="molecule type" value="Genomic_DNA"/>
</dbReference>
<dbReference type="GO" id="GO:0015562">
    <property type="term" value="F:efflux transmembrane transporter activity"/>
    <property type="evidence" value="ECO:0007669"/>
    <property type="project" value="InterPro"/>
</dbReference>
<feature type="signal peptide" evidence="2">
    <location>
        <begin position="1"/>
        <end position="25"/>
    </location>
</feature>
<dbReference type="OrthoDB" id="5405048at2"/>
<proteinExistence type="predicted"/>
<evidence type="ECO:0000313" key="4">
    <source>
        <dbReference type="Proteomes" id="UP000000925"/>
    </source>
</evidence>
<evidence type="ECO:0000256" key="2">
    <source>
        <dbReference type="SAM" id="SignalP"/>
    </source>
</evidence>
<keyword evidence="2" id="KW-0732">Signal</keyword>
<dbReference type="eggNOG" id="COG1538">
    <property type="taxonomic scope" value="Bacteria"/>
</dbReference>
<protein>
    <submittedName>
        <fullName evidence="3">Outer membrane protein-like protein</fullName>
    </submittedName>
</protein>
<dbReference type="HOGENOM" id="CLU_404769_0_0_0"/>
<dbReference type="Gene3D" id="1.20.1600.10">
    <property type="entry name" value="Outer membrane efflux proteins (OEP)"/>
    <property type="match status" value="1"/>
</dbReference>
<evidence type="ECO:0000256" key="1">
    <source>
        <dbReference type="SAM" id="MobiDB-lite"/>
    </source>
</evidence>
<keyword evidence="4" id="KW-1185">Reference proteome</keyword>
<name>D5EP88_CORAD</name>
<dbReference type="AlphaFoldDB" id="D5EP88"/>
<dbReference type="Proteomes" id="UP000000925">
    <property type="component" value="Chromosome"/>
</dbReference>
<dbReference type="InterPro" id="IPR010131">
    <property type="entry name" value="MdtP/NodT-like"/>
</dbReference>
<sequence>MRHSCYSTVYLALLFSAVSVSHLSAQTPPATEAPAEADVDSAAEAPLESSVAPSSDAGFEESTRPLSESGEPLSGDLLETYGVTVEEELDPVLFQYTPYYGADVESFSRWSYANDPEIDSRIRSVMNVSRLLIDVTLEESIENPEAVGHYAIGFTPNANSIWWEETVREPVGLGKPVFVGLQDLYRHSLKHSTQVQVLTDIPLIRETLIDSVEGQFDFRAFAQSVYTDTNDPVGSLLDTGNTNTVFDEEEWRNEIGVRKRLRTGAEISVSEEFGWVQNNSDFLEPNAQARSRLKLRVSQPLLNGAGVGYNTAATDLSRLDAKSSYYEMLRQVEGHMLEVARAYWGLYFTRISYVRKQEFYERTEEVSKRLRARDDIDALAGQIARVDSALSFRASELQRAKTDIRNAQDRVHSLVGYSTPAFAQHDEIVPRDSVLAAELKDPYKVAAYNALMRRPEIRQSILQVRSSAVRAKVSKNQLLPNLELFIEGYFAGLDGGQSSMDAIRSQTTERTSGIFGLSFEMPLGNRTAKADNLRRKIELRQQMNQLKSTVESVFLEVRIAHREMQTAWSDFSTKWNALQAARVDLEQLEAREDIDTSSSRPTSSFLDEWLRTLTRVEFAESEFIRAAALYQVSWVNYRRVQGSLLTHELIDFEKKTWPDSKKVLPELIVRKHAEDEVAD</sequence>
<feature type="chain" id="PRO_5003071328" evidence="2">
    <location>
        <begin position="26"/>
        <end position="679"/>
    </location>
</feature>
<organism evidence="3 4">
    <name type="scientific">Coraliomargarita akajimensis (strain DSM 45221 / IAM 15411 / JCM 23193 / KCTC 12865 / 04OKA010-24)</name>
    <dbReference type="NCBI Taxonomy" id="583355"/>
    <lineage>
        <taxon>Bacteria</taxon>
        <taxon>Pseudomonadati</taxon>
        <taxon>Verrucomicrobiota</taxon>
        <taxon>Opitutia</taxon>
        <taxon>Puniceicoccales</taxon>
        <taxon>Coraliomargaritaceae</taxon>
        <taxon>Coraliomargarita</taxon>
    </lineage>
</organism>
<dbReference type="PANTHER" id="PTHR30203">
    <property type="entry name" value="OUTER MEMBRANE CATION EFFLUX PROTEIN"/>
    <property type="match status" value="1"/>
</dbReference>
<dbReference type="PANTHER" id="PTHR30203:SF33">
    <property type="entry name" value="BLR4455 PROTEIN"/>
    <property type="match status" value="1"/>
</dbReference>
<evidence type="ECO:0000313" key="3">
    <source>
        <dbReference type="EMBL" id="ADE55598.1"/>
    </source>
</evidence>
<dbReference type="SUPFAM" id="SSF56954">
    <property type="entry name" value="Outer membrane efflux proteins (OEP)"/>
    <property type="match status" value="1"/>
</dbReference>
<accession>D5EP88</accession>
<dbReference type="RefSeq" id="WP_013044320.1">
    <property type="nucleotide sequence ID" value="NC_014008.1"/>
</dbReference>
<dbReference type="STRING" id="583355.Caka_2582"/>
<gene>
    <name evidence="3" type="ordered locus">Caka_2582</name>
</gene>
<dbReference type="KEGG" id="caa:Caka_2582"/>